<dbReference type="OrthoDB" id="9803238at2"/>
<dbReference type="RefSeq" id="WP_012823519.1">
    <property type="nucleotide sequence ID" value="NC_013422.1"/>
</dbReference>
<dbReference type="GO" id="GO:0004553">
    <property type="term" value="F:hydrolase activity, hydrolyzing O-glycosyl compounds"/>
    <property type="evidence" value="ECO:0007669"/>
    <property type="project" value="InterPro"/>
</dbReference>
<keyword evidence="3" id="KW-1185">Reference proteome</keyword>
<dbReference type="GO" id="GO:0006047">
    <property type="term" value="P:UDP-N-acetylglucosamine metabolic process"/>
    <property type="evidence" value="ECO:0007669"/>
    <property type="project" value="InterPro"/>
</dbReference>
<dbReference type="NCBIfam" id="TIGR03568">
    <property type="entry name" value="NeuC_NnaA"/>
    <property type="match status" value="1"/>
</dbReference>
<dbReference type="PANTHER" id="PTHR43174:SF3">
    <property type="entry name" value="UDP-N-ACETYLGLUCOSAMINE 2-EPIMERASE"/>
    <property type="match status" value="1"/>
</dbReference>
<feature type="domain" description="UDP-N-acetylglucosamine 2-epimerase" evidence="1">
    <location>
        <begin position="23"/>
        <end position="368"/>
    </location>
</feature>
<dbReference type="InterPro" id="IPR029767">
    <property type="entry name" value="WecB-like"/>
</dbReference>
<dbReference type="KEGG" id="hna:Hneap_0630"/>
<evidence type="ECO:0000259" key="1">
    <source>
        <dbReference type="Pfam" id="PF02350"/>
    </source>
</evidence>
<dbReference type="STRING" id="555778.Hneap_0630"/>
<dbReference type="CDD" id="cd03786">
    <property type="entry name" value="GTB_UDP-GlcNAc_2-Epimerase"/>
    <property type="match status" value="1"/>
</dbReference>
<dbReference type="eggNOG" id="COG0381">
    <property type="taxonomic scope" value="Bacteria"/>
</dbReference>
<dbReference type="EMBL" id="CP001801">
    <property type="protein sequence ID" value="ACX95483.1"/>
    <property type="molecule type" value="Genomic_DNA"/>
</dbReference>
<dbReference type="Proteomes" id="UP000009102">
    <property type="component" value="Chromosome"/>
</dbReference>
<dbReference type="AlphaFoldDB" id="D0KYG0"/>
<protein>
    <submittedName>
        <fullName evidence="2">UDP-N-acetyl-D-glucosamine 2-epimerase, UDP-hydrolysing</fullName>
    </submittedName>
</protein>
<organism evidence="2 3">
    <name type="scientific">Halothiobacillus neapolitanus (strain ATCC 23641 / DSM 15147 / CIP 104769 / NCIMB 8539 / c2)</name>
    <name type="common">Thiobacillus neapolitanus</name>
    <dbReference type="NCBI Taxonomy" id="555778"/>
    <lineage>
        <taxon>Bacteria</taxon>
        <taxon>Pseudomonadati</taxon>
        <taxon>Pseudomonadota</taxon>
        <taxon>Gammaproteobacteria</taxon>
        <taxon>Chromatiales</taxon>
        <taxon>Halothiobacillaceae</taxon>
        <taxon>Halothiobacillus</taxon>
    </lineage>
</organism>
<dbReference type="Pfam" id="PF02350">
    <property type="entry name" value="Epimerase_2"/>
    <property type="match status" value="1"/>
</dbReference>
<accession>D0KYG0</accession>
<evidence type="ECO:0000313" key="3">
    <source>
        <dbReference type="Proteomes" id="UP000009102"/>
    </source>
</evidence>
<reference evidence="2 3" key="1">
    <citation type="submission" date="2009-10" db="EMBL/GenBank/DDBJ databases">
        <title>Complete sequence of Halothiobacillus neapolitanus c2.</title>
        <authorList>
            <consortium name="US DOE Joint Genome Institute"/>
            <person name="Lucas S."/>
            <person name="Copeland A."/>
            <person name="Lapidus A."/>
            <person name="Glavina del Rio T."/>
            <person name="Tice H."/>
            <person name="Bruce D."/>
            <person name="Goodwin L."/>
            <person name="Pitluck S."/>
            <person name="Davenport K."/>
            <person name="Brettin T."/>
            <person name="Detter J.C."/>
            <person name="Han C."/>
            <person name="Tapia R."/>
            <person name="Larimer F."/>
            <person name="Land M."/>
            <person name="Hauser L."/>
            <person name="Kyrpides N."/>
            <person name="Mikhailova N."/>
            <person name="Kerfeld C."/>
            <person name="Cannon G."/>
            <person name="Heinhort S."/>
        </authorList>
    </citation>
    <scope>NUCLEOTIDE SEQUENCE [LARGE SCALE GENOMIC DNA]</scope>
    <source>
        <strain evidence="3">ATCC 23641 / c2</strain>
    </source>
</reference>
<evidence type="ECO:0000313" key="2">
    <source>
        <dbReference type="EMBL" id="ACX95483.1"/>
    </source>
</evidence>
<dbReference type="InterPro" id="IPR020004">
    <property type="entry name" value="UDP-GlcNAc_Epase"/>
</dbReference>
<gene>
    <name evidence="2" type="ordered locus">Hneap_0630</name>
</gene>
<dbReference type="InterPro" id="IPR003331">
    <property type="entry name" value="UDP_GlcNAc_Epimerase_2_dom"/>
</dbReference>
<proteinExistence type="predicted"/>
<sequence>MRRIAVITGTRADYGLLYWLIHDLHHAEDIELQLIVTGMHLMTEFGHTVDVIERDGFPVAARVDLQLSSDSPQAVARAMGVGMIGFADALSRLAPDMVVILGDRFEMLAAASAAFTLRIPIAHIHGGEVTEGALDEGFRHAITKLSAVHFTAAETYRERVIQMGEQPDRVFNVGAPGLDHLRRTPLLNREDLEAALDFRLGALNFLVTFHPATLDIEDAVSQCRQMLAALDALPTAHIVFTLPNADPGGRAIIPELEAYVARHPDRCRLYASLGQLRYLSLMRQVQVVIGNSSSGIIEAPTFGAATVNIGDRQKGRLRARSVIDCAPECLSIEHAISRALEPAFQSLLPTMENPYGAGDASGRMLAVLRSVNLVELGRKPFFDLPDSASRVS</sequence>
<dbReference type="PANTHER" id="PTHR43174">
    <property type="entry name" value="UDP-N-ACETYLGLUCOSAMINE 2-EPIMERASE"/>
    <property type="match status" value="1"/>
</dbReference>
<dbReference type="HOGENOM" id="CLU_061127_0_0_6"/>
<dbReference type="SUPFAM" id="SSF53756">
    <property type="entry name" value="UDP-Glycosyltransferase/glycogen phosphorylase"/>
    <property type="match status" value="1"/>
</dbReference>
<dbReference type="Gene3D" id="3.40.50.2000">
    <property type="entry name" value="Glycogen Phosphorylase B"/>
    <property type="match status" value="2"/>
</dbReference>
<name>D0KYG0_HALNC</name>